<feature type="region of interest" description="Disordered" evidence="1">
    <location>
        <begin position="548"/>
        <end position="590"/>
    </location>
</feature>
<dbReference type="RefSeq" id="XP_069211248.1">
    <property type="nucleotide sequence ID" value="XM_069350862.1"/>
</dbReference>
<evidence type="ECO:0000313" key="3">
    <source>
        <dbReference type="Proteomes" id="UP001565368"/>
    </source>
</evidence>
<name>A0ABR3Q9B0_9TREE</name>
<dbReference type="Proteomes" id="UP001565368">
    <property type="component" value="Unassembled WGS sequence"/>
</dbReference>
<feature type="compositionally biased region" description="Polar residues" evidence="1">
    <location>
        <begin position="498"/>
        <end position="521"/>
    </location>
</feature>
<gene>
    <name evidence="2" type="ORF">Q8F55_002255</name>
</gene>
<sequence length="775" mass="83190">MGLLRKKVSKFSLKASKEDANRPPTPPPQLPPLPGHIVRQEQLQQQHQQQHQPVKDFAGPSQQQGRRRSRSLWSGSDDARLAAGSRLGRRGSLSATQEPAAQPWRSREAWLALHQSPVGEAAAVPKLAVPFGPGGDMPGWRSRGAPGGGFFGTAAELDSTIVRNADNSDGRRTPVPGTPSRRLRTSPSVPSLAATPSKLGRLEFAAPPVPSSPSPARSSPFTPRANRRRSRSVDSMAAFTSPAFEFSTPTEGGSANSSLLVTPPSAGPTPSLVHSAAERLSPPVQASPLIDDRAGSVLERVDSTSSDESEHLRPVPASPSRPSRAPARALPAVPVHAYSEDGHAQQYAVPRAFAPRSSLPTRGRSSSVTTSVPTVVPVPVVQQAVEAQVEGESETDAEAEADAHEVIDFSRPAPSVHTMRSRYSGPSSNGHGSMPGPASSHGHGYPSSSHGHSYGPASSHGHGSLPPSAMPANMVPPPQHAQMYTTAVPIEAGRPPTRTGSASSHRSFRTNAPSRSTSSAGHSDRDPHANAVPHTPQAIAHAVNVWRQKSKGKEGREEAEKAMNAAQSPSESRHTRRVPSFGSIRPRASRADRIEAAMRKQAPGGPDHWATNDSVELEPHVAADPFAHAGAWEAPNTYSVYGGINEFEPPAPIAAEPLFKPPTRLPQLGARPTTPQHGRPTTPQMMHHHPRSMTPQMHHRPTTPQMHHRPTTPQMPHHRPTTPQMYRPSALPYMPQPYAQPPQPQHQYQQHHQGHYIPAHKTQRMQQPVGQGGWI</sequence>
<evidence type="ECO:0000256" key="1">
    <source>
        <dbReference type="SAM" id="MobiDB-lite"/>
    </source>
</evidence>
<feature type="region of interest" description="Disordered" evidence="1">
    <location>
        <begin position="388"/>
        <end position="479"/>
    </location>
</feature>
<accession>A0ABR3Q9B0</accession>
<feature type="compositionally biased region" description="Basic and acidic residues" evidence="1">
    <location>
        <begin position="551"/>
        <end position="561"/>
    </location>
</feature>
<evidence type="ECO:0000313" key="2">
    <source>
        <dbReference type="EMBL" id="KAL1411304.1"/>
    </source>
</evidence>
<feature type="compositionally biased region" description="Low complexity" evidence="1">
    <location>
        <begin position="71"/>
        <end position="95"/>
    </location>
</feature>
<keyword evidence="3" id="KW-1185">Reference proteome</keyword>
<feature type="region of interest" description="Disordered" evidence="1">
    <location>
        <begin position="300"/>
        <end position="326"/>
    </location>
</feature>
<feature type="compositionally biased region" description="Acidic residues" evidence="1">
    <location>
        <begin position="389"/>
        <end position="400"/>
    </location>
</feature>
<feature type="compositionally biased region" description="Basic residues" evidence="1">
    <location>
        <begin position="686"/>
        <end position="720"/>
    </location>
</feature>
<feature type="region of interest" description="Disordered" evidence="1">
    <location>
        <begin position="669"/>
        <end position="722"/>
    </location>
</feature>
<feature type="region of interest" description="Disordered" evidence="1">
    <location>
        <begin position="491"/>
        <end position="532"/>
    </location>
</feature>
<feature type="compositionally biased region" description="Low complexity" evidence="1">
    <location>
        <begin position="40"/>
        <end position="52"/>
    </location>
</feature>
<feature type="region of interest" description="Disordered" evidence="1">
    <location>
        <begin position="1"/>
        <end position="103"/>
    </location>
</feature>
<proteinExistence type="predicted"/>
<reference evidence="2 3" key="1">
    <citation type="submission" date="2023-08" db="EMBL/GenBank/DDBJ databases">
        <title>Annotated Genome Sequence of Vanrija albida AlHP1.</title>
        <authorList>
            <person name="Herzog R."/>
        </authorList>
    </citation>
    <scope>NUCLEOTIDE SEQUENCE [LARGE SCALE GENOMIC DNA]</scope>
    <source>
        <strain evidence="2 3">AlHP1</strain>
    </source>
</reference>
<feature type="compositionally biased region" description="Low complexity" evidence="1">
    <location>
        <begin position="435"/>
        <end position="464"/>
    </location>
</feature>
<protein>
    <submittedName>
        <fullName evidence="2">Uncharacterized protein</fullName>
    </submittedName>
</protein>
<organism evidence="2 3">
    <name type="scientific">Vanrija albida</name>
    <dbReference type="NCBI Taxonomy" id="181172"/>
    <lineage>
        <taxon>Eukaryota</taxon>
        <taxon>Fungi</taxon>
        <taxon>Dikarya</taxon>
        <taxon>Basidiomycota</taxon>
        <taxon>Agaricomycotina</taxon>
        <taxon>Tremellomycetes</taxon>
        <taxon>Trichosporonales</taxon>
        <taxon>Trichosporonaceae</taxon>
        <taxon>Vanrija</taxon>
    </lineage>
</organism>
<feature type="compositionally biased region" description="Polar residues" evidence="1">
    <location>
        <begin position="673"/>
        <end position="684"/>
    </location>
</feature>
<dbReference type="GeneID" id="95983298"/>
<comment type="caution">
    <text evidence="2">The sequence shown here is derived from an EMBL/GenBank/DDBJ whole genome shotgun (WGS) entry which is preliminary data.</text>
</comment>
<feature type="region of interest" description="Disordered" evidence="1">
    <location>
        <begin position="163"/>
        <end position="276"/>
    </location>
</feature>
<feature type="compositionally biased region" description="Low complexity" evidence="1">
    <location>
        <begin position="314"/>
        <end position="326"/>
    </location>
</feature>
<feature type="compositionally biased region" description="Pro residues" evidence="1">
    <location>
        <begin position="23"/>
        <end position="34"/>
    </location>
</feature>
<feature type="compositionally biased region" description="Low complexity" evidence="1">
    <location>
        <begin position="214"/>
        <end position="224"/>
    </location>
</feature>
<dbReference type="EMBL" id="JBBXJM010000002">
    <property type="protein sequence ID" value="KAL1411304.1"/>
    <property type="molecule type" value="Genomic_DNA"/>
</dbReference>
<feature type="compositionally biased region" description="Polar residues" evidence="1">
    <location>
        <begin position="247"/>
        <end position="260"/>
    </location>
</feature>
<feature type="compositionally biased region" description="Basic and acidic residues" evidence="1">
    <location>
        <begin position="300"/>
        <end position="313"/>
    </location>
</feature>